<gene>
    <name evidence="1" type="ORF">V1478_000317</name>
</gene>
<organism evidence="1 2">
    <name type="scientific">Vespula squamosa</name>
    <name type="common">Southern yellow jacket</name>
    <name type="synonym">Wasp</name>
    <dbReference type="NCBI Taxonomy" id="30214"/>
    <lineage>
        <taxon>Eukaryota</taxon>
        <taxon>Metazoa</taxon>
        <taxon>Ecdysozoa</taxon>
        <taxon>Arthropoda</taxon>
        <taxon>Hexapoda</taxon>
        <taxon>Insecta</taxon>
        <taxon>Pterygota</taxon>
        <taxon>Neoptera</taxon>
        <taxon>Endopterygota</taxon>
        <taxon>Hymenoptera</taxon>
        <taxon>Apocrita</taxon>
        <taxon>Aculeata</taxon>
        <taxon>Vespoidea</taxon>
        <taxon>Vespidae</taxon>
        <taxon>Vespinae</taxon>
        <taxon>Vespula</taxon>
    </lineage>
</organism>
<protein>
    <submittedName>
        <fullName evidence="1">Uncharacterized protein</fullName>
    </submittedName>
</protein>
<sequence>MLRKQRGITVEEIQQALSEEEGMMRTNDKEHPSGMAAYWRDFRLVTHVTEHRMDDQCRILQNHNRLPKITERGTVKGKRKHK</sequence>
<feature type="non-terminal residue" evidence="1">
    <location>
        <position position="82"/>
    </location>
</feature>
<evidence type="ECO:0000313" key="2">
    <source>
        <dbReference type="Proteomes" id="UP001607302"/>
    </source>
</evidence>
<reference evidence="1 2" key="1">
    <citation type="journal article" date="2024" name="Ann. Entomol. Soc. Am.">
        <title>Genomic analyses of the southern and eastern yellowjacket wasps (Hymenoptera: Vespidae) reveal evolutionary signatures of social life.</title>
        <authorList>
            <person name="Catto M.A."/>
            <person name="Caine P.B."/>
            <person name="Orr S.E."/>
            <person name="Hunt B.G."/>
            <person name="Goodisman M.A.D."/>
        </authorList>
    </citation>
    <scope>NUCLEOTIDE SEQUENCE [LARGE SCALE GENOMIC DNA]</scope>
    <source>
        <strain evidence="1">233</strain>
        <tissue evidence="1">Head and thorax</tissue>
    </source>
</reference>
<dbReference type="EMBL" id="JAUDFV010000020">
    <property type="protein sequence ID" value="KAL2740176.1"/>
    <property type="molecule type" value="Genomic_DNA"/>
</dbReference>
<accession>A0ABD2C555</accession>
<evidence type="ECO:0000313" key="1">
    <source>
        <dbReference type="EMBL" id="KAL2740176.1"/>
    </source>
</evidence>
<name>A0ABD2C555_VESSQ</name>
<proteinExistence type="predicted"/>
<dbReference type="AlphaFoldDB" id="A0ABD2C555"/>
<keyword evidence="2" id="KW-1185">Reference proteome</keyword>
<comment type="caution">
    <text evidence="1">The sequence shown here is derived from an EMBL/GenBank/DDBJ whole genome shotgun (WGS) entry which is preliminary data.</text>
</comment>
<dbReference type="Proteomes" id="UP001607302">
    <property type="component" value="Unassembled WGS sequence"/>
</dbReference>